<accession>A0A426XH07</accession>
<comment type="caution">
    <text evidence="1">The sequence shown here is derived from an EMBL/GenBank/DDBJ whole genome shotgun (WGS) entry which is preliminary data.</text>
</comment>
<dbReference type="EMBL" id="AMZH03020879">
    <property type="protein sequence ID" value="RRT38771.1"/>
    <property type="molecule type" value="Genomic_DNA"/>
</dbReference>
<gene>
    <name evidence="1" type="ORF">B296_00041934</name>
</gene>
<protein>
    <submittedName>
        <fullName evidence="1">Uncharacterized protein</fullName>
    </submittedName>
</protein>
<organism evidence="1 2">
    <name type="scientific">Ensete ventricosum</name>
    <name type="common">Abyssinian banana</name>
    <name type="synonym">Musa ensete</name>
    <dbReference type="NCBI Taxonomy" id="4639"/>
    <lineage>
        <taxon>Eukaryota</taxon>
        <taxon>Viridiplantae</taxon>
        <taxon>Streptophyta</taxon>
        <taxon>Embryophyta</taxon>
        <taxon>Tracheophyta</taxon>
        <taxon>Spermatophyta</taxon>
        <taxon>Magnoliopsida</taxon>
        <taxon>Liliopsida</taxon>
        <taxon>Zingiberales</taxon>
        <taxon>Musaceae</taxon>
        <taxon>Ensete</taxon>
    </lineage>
</organism>
<dbReference type="Proteomes" id="UP000287651">
    <property type="component" value="Unassembled WGS sequence"/>
</dbReference>
<evidence type="ECO:0000313" key="1">
    <source>
        <dbReference type="EMBL" id="RRT38771.1"/>
    </source>
</evidence>
<proteinExistence type="predicted"/>
<sequence>ASGRVRTMQLGTRQECIGSSWRVSGAYQDGAREFARRRPRLARRLLGVAKRLAGS</sequence>
<reference evidence="1 2" key="1">
    <citation type="journal article" date="2014" name="Agronomy (Basel)">
        <title>A Draft Genome Sequence for Ensete ventricosum, the Drought-Tolerant Tree Against Hunger.</title>
        <authorList>
            <person name="Harrison J."/>
            <person name="Moore K.A."/>
            <person name="Paszkiewicz K."/>
            <person name="Jones T."/>
            <person name="Grant M."/>
            <person name="Ambacheew D."/>
            <person name="Muzemil S."/>
            <person name="Studholme D.J."/>
        </authorList>
    </citation>
    <scope>NUCLEOTIDE SEQUENCE [LARGE SCALE GENOMIC DNA]</scope>
</reference>
<feature type="non-terminal residue" evidence="1">
    <location>
        <position position="1"/>
    </location>
</feature>
<dbReference type="AlphaFoldDB" id="A0A426XH07"/>
<evidence type="ECO:0000313" key="2">
    <source>
        <dbReference type="Proteomes" id="UP000287651"/>
    </source>
</evidence>
<name>A0A426XH07_ENSVE</name>